<comment type="caution">
    <text evidence="5">The sequence shown here is derived from an EMBL/GenBank/DDBJ whole genome shotgun (WGS) entry which is preliminary data.</text>
</comment>
<dbReference type="SMART" id="SM00062">
    <property type="entry name" value="PBPb"/>
    <property type="match status" value="1"/>
</dbReference>
<dbReference type="STRING" id="1328313.DS2_08073"/>
<comment type="similarity">
    <text evidence="1">Belongs to the bacterial solute-binding protein 3 family.</text>
</comment>
<dbReference type="EMBL" id="ARZY01000012">
    <property type="protein sequence ID" value="EWH10414.1"/>
    <property type="molecule type" value="Genomic_DNA"/>
</dbReference>
<dbReference type="InterPro" id="IPR001638">
    <property type="entry name" value="Solute-binding_3/MltF_N"/>
</dbReference>
<reference evidence="5 6" key="1">
    <citation type="journal article" date="2014" name="Genome Announc.">
        <title>Draft Genome Sequence of the Agar-Degrading Bacterium Catenovulum sp. Strain DS-2, Isolated from Intestines of Haliotis diversicolor.</title>
        <authorList>
            <person name="Shan D."/>
            <person name="Li X."/>
            <person name="Gu Z."/>
            <person name="Wei G."/>
            <person name="Gao Z."/>
            <person name="Shao Z."/>
        </authorList>
    </citation>
    <scope>NUCLEOTIDE SEQUENCE [LARGE SCALE GENOMIC DNA]</scope>
    <source>
        <strain evidence="5 6">DS-2</strain>
    </source>
</reference>
<evidence type="ECO:0000259" key="4">
    <source>
        <dbReference type="SMART" id="SM00062"/>
    </source>
</evidence>
<sequence>MRYWVSFSLKLVMIFSVHLAVANDKVKTLRVGAPQDFPPFYYVDNNGVFKGVSYEVFSLIANQLNYQIELTRYPNMRLLLAELEAGQQDVVMNLSATDERNKIALFTKTPHIYETQDLIVRADSSVAYTGQLLQLAPYKLGVIYGWTYGDQFDTAKYLKKRFVNDSQEQLRGLFAGRYDIALNNQHFFRKLSDKLGLNSAFKVLTPSIYKLPVSIAVSKKHPQAEALIKQIEQQVQVLIKTDAYKQILQRNGFKYESVILGDAL</sequence>
<dbReference type="RefSeq" id="WP_035014222.1">
    <property type="nucleotide sequence ID" value="NZ_ARZY01000012.1"/>
</dbReference>
<dbReference type="Gene3D" id="3.40.190.10">
    <property type="entry name" value="Periplasmic binding protein-like II"/>
    <property type="match status" value="2"/>
</dbReference>
<dbReference type="Proteomes" id="UP000019276">
    <property type="component" value="Unassembled WGS sequence"/>
</dbReference>
<dbReference type="PANTHER" id="PTHR35936:SF25">
    <property type="entry name" value="ABC TRANSPORTER SUBSTRATE-BINDING PROTEIN"/>
    <property type="match status" value="1"/>
</dbReference>
<feature type="domain" description="Solute-binding protein family 3/N-terminal" evidence="4">
    <location>
        <begin position="28"/>
        <end position="255"/>
    </location>
</feature>
<evidence type="ECO:0000256" key="1">
    <source>
        <dbReference type="ARBA" id="ARBA00010333"/>
    </source>
</evidence>
<protein>
    <submittedName>
        <fullName evidence="5">Amino acid ABC transporter periplasmic protein</fullName>
    </submittedName>
</protein>
<evidence type="ECO:0000313" key="5">
    <source>
        <dbReference type="EMBL" id="EWH10414.1"/>
    </source>
</evidence>
<dbReference type="SUPFAM" id="SSF53850">
    <property type="entry name" value="Periplasmic binding protein-like II"/>
    <property type="match status" value="1"/>
</dbReference>
<dbReference type="Pfam" id="PF00497">
    <property type="entry name" value="SBP_bac_3"/>
    <property type="match status" value="1"/>
</dbReference>
<feature type="signal peptide" evidence="3">
    <location>
        <begin position="1"/>
        <end position="22"/>
    </location>
</feature>
<name>W7QC23_9ALTE</name>
<evidence type="ECO:0000256" key="2">
    <source>
        <dbReference type="ARBA" id="ARBA00022729"/>
    </source>
</evidence>
<organism evidence="5 6">
    <name type="scientific">Catenovulum agarivorans DS-2</name>
    <dbReference type="NCBI Taxonomy" id="1328313"/>
    <lineage>
        <taxon>Bacteria</taxon>
        <taxon>Pseudomonadati</taxon>
        <taxon>Pseudomonadota</taxon>
        <taxon>Gammaproteobacteria</taxon>
        <taxon>Alteromonadales</taxon>
        <taxon>Alteromonadaceae</taxon>
        <taxon>Catenovulum</taxon>
    </lineage>
</organism>
<feature type="chain" id="PRO_5004897939" evidence="3">
    <location>
        <begin position="23"/>
        <end position="264"/>
    </location>
</feature>
<dbReference type="PANTHER" id="PTHR35936">
    <property type="entry name" value="MEMBRANE-BOUND LYTIC MUREIN TRANSGLYCOSYLASE F"/>
    <property type="match status" value="1"/>
</dbReference>
<proteinExistence type="inferred from homology"/>
<dbReference type="eggNOG" id="COG0834">
    <property type="taxonomic scope" value="Bacteria"/>
</dbReference>
<evidence type="ECO:0000256" key="3">
    <source>
        <dbReference type="SAM" id="SignalP"/>
    </source>
</evidence>
<keyword evidence="6" id="KW-1185">Reference proteome</keyword>
<dbReference type="AlphaFoldDB" id="W7QC23"/>
<accession>W7QC23</accession>
<keyword evidence="2 3" id="KW-0732">Signal</keyword>
<dbReference type="OrthoDB" id="6193186at2"/>
<gene>
    <name evidence="5" type="ORF">DS2_08073</name>
</gene>
<evidence type="ECO:0000313" key="6">
    <source>
        <dbReference type="Proteomes" id="UP000019276"/>
    </source>
</evidence>